<gene>
    <name evidence="2" type="ORF">RJN63_20410</name>
</gene>
<keyword evidence="1" id="KW-1133">Transmembrane helix</keyword>
<protein>
    <submittedName>
        <fullName evidence="2">Uncharacterized protein</fullName>
    </submittedName>
</protein>
<proteinExistence type="predicted"/>
<comment type="caution">
    <text evidence="2">The sequence shown here is derived from an EMBL/GenBank/DDBJ whole genome shotgun (WGS) entry which is preliminary data.</text>
</comment>
<accession>A0AAE4GB53</accession>
<evidence type="ECO:0000313" key="2">
    <source>
        <dbReference type="EMBL" id="MDT0339210.1"/>
    </source>
</evidence>
<feature type="transmembrane region" description="Helical" evidence="1">
    <location>
        <begin position="160"/>
        <end position="177"/>
    </location>
</feature>
<keyword evidence="1" id="KW-0472">Membrane</keyword>
<name>A0AAE4GB53_9BURK</name>
<sequence>MEHKLHIAGDVTHLVNGNVHEAPQLSSVVTLNVLGDNKKVETLTQLQRRTIADLIDQLCAKTGEERLALYRIILTDFGATKMKFMPREKYPQVKAQINQWLAEAKQGNEALEKDPTPILEKESHSSPPEAPAPVAVSPTICYTCVEKDIGYMRLQRNNRGLWVLIILLATICGWSLYKMPVPAAPEQVADNTTCFFEGKAYSTGGTIRVDGGLVKECIYDATTRKSFWSKPR</sequence>
<keyword evidence="1" id="KW-0812">Transmembrane</keyword>
<dbReference type="AlphaFoldDB" id="A0AAE4GB53"/>
<dbReference type="RefSeq" id="WP_310836079.1">
    <property type="nucleotide sequence ID" value="NZ_JAVLSM010000002.1"/>
</dbReference>
<dbReference type="EMBL" id="JAVRAA010000012">
    <property type="protein sequence ID" value="MDT0339210.1"/>
    <property type="molecule type" value="Genomic_DNA"/>
</dbReference>
<evidence type="ECO:0000256" key="1">
    <source>
        <dbReference type="SAM" id="Phobius"/>
    </source>
</evidence>
<reference evidence="2" key="1">
    <citation type="submission" date="2023-02" db="EMBL/GenBank/DDBJ databases">
        <title>Description of Herbaspirillum huttiense subsp. nephrolepsisexaltata and Herbaspirillum huttiense subsp. lycopersicon.</title>
        <authorList>
            <person name="Poudel M."/>
            <person name="Sharma A."/>
            <person name="Goss E."/>
            <person name="Tapia J.H."/>
            <person name="Harmon C.M."/>
            <person name="Jones J.B."/>
        </authorList>
    </citation>
    <scope>NUCLEOTIDE SEQUENCE</scope>
    <source>
        <strain evidence="2">NC40101</strain>
    </source>
</reference>
<organism evidence="2">
    <name type="scientific">Herbaspirillum huttiense subsp. nephrolepidis</name>
    <dbReference type="NCBI Taxonomy" id="3075126"/>
    <lineage>
        <taxon>Bacteria</taxon>
        <taxon>Pseudomonadati</taxon>
        <taxon>Pseudomonadota</taxon>
        <taxon>Betaproteobacteria</taxon>
        <taxon>Burkholderiales</taxon>
        <taxon>Oxalobacteraceae</taxon>
        <taxon>Herbaspirillum</taxon>
    </lineage>
</organism>